<dbReference type="SUPFAM" id="SSF52540">
    <property type="entry name" value="P-loop containing nucleoside triphosphate hydrolases"/>
    <property type="match status" value="1"/>
</dbReference>
<protein>
    <submittedName>
        <fullName evidence="11">ABC transporter ATP-binding protein</fullName>
    </submittedName>
</protein>
<accession>A0ABZ1SIM4</accession>
<dbReference type="RefSeq" id="WP_142649278.1">
    <property type="nucleotide sequence ID" value="NZ_CP108085.1"/>
</dbReference>
<dbReference type="InterPro" id="IPR013563">
    <property type="entry name" value="Oligopep_ABC_C"/>
</dbReference>
<keyword evidence="7 11" id="KW-0067">ATP-binding</keyword>
<dbReference type="GO" id="GO:0005524">
    <property type="term" value="F:ATP binding"/>
    <property type="evidence" value="ECO:0007669"/>
    <property type="project" value="UniProtKB-KW"/>
</dbReference>
<dbReference type="Gene3D" id="3.40.50.300">
    <property type="entry name" value="P-loop containing nucleotide triphosphate hydrolases"/>
    <property type="match status" value="1"/>
</dbReference>
<dbReference type="PROSITE" id="PS00211">
    <property type="entry name" value="ABC_TRANSPORTER_1"/>
    <property type="match status" value="1"/>
</dbReference>
<evidence type="ECO:0000256" key="3">
    <source>
        <dbReference type="ARBA" id="ARBA00022448"/>
    </source>
</evidence>
<dbReference type="PROSITE" id="PS50893">
    <property type="entry name" value="ABC_TRANSPORTER_2"/>
    <property type="match status" value="1"/>
</dbReference>
<keyword evidence="12" id="KW-1185">Reference proteome</keyword>
<keyword evidence="4" id="KW-1003">Cell membrane</keyword>
<evidence type="ECO:0000256" key="1">
    <source>
        <dbReference type="ARBA" id="ARBA00004202"/>
    </source>
</evidence>
<dbReference type="InterPro" id="IPR027417">
    <property type="entry name" value="P-loop_NTPase"/>
</dbReference>
<evidence type="ECO:0000313" key="11">
    <source>
        <dbReference type="EMBL" id="WUP71690.1"/>
    </source>
</evidence>
<dbReference type="Pfam" id="PF08352">
    <property type="entry name" value="oligo_HPY"/>
    <property type="match status" value="1"/>
</dbReference>
<evidence type="ECO:0000256" key="6">
    <source>
        <dbReference type="ARBA" id="ARBA00022741"/>
    </source>
</evidence>
<organism evidence="11 12">
    <name type="scientific">Microbispora hainanensis</name>
    <dbReference type="NCBI Taxonomy" id="568844"/>
    <lineage>
        <taxon>Bacteria</taxon>
        <taxon>Bacillati</taxon>
        <taxon>Actinomycetota</taxon>
        <taxon>Actinomycetes</taxon>
        <taxon>Streptosporangiales</taxon>
        <taxon>Streptosporangiaceae</taxon>
        <taxon>Microbispora</taxon>
    </lineage>
</organism>
<gene>
    <name evidence="11" type="ORF">OG913_19770</name>
</gene>
<keyword evidence="5" id="KW-0997">Cell inner membrane</keyword>
<keyword evidence="9" id="KW-0472">Membrane</keyword>
<reference evidence="11" key="1">
    <citation type="submission" date="2022-10" db="EMBL/GenBank/DDBJ databases">
        <title>The complete genomes of actinobacterial strains from the NBC collection.</title>
        <authorList>
            <person name="Joergensen T.S."/>
            <person name="Alvarez Arevalo M."/>
            <person name="Sterndorff E.B."/>
            <person name="Faurdal D."/>
            <person name="Vuksanovic O."/>
            <person name="Mourched A.-S."/>
            <person name="Charusanti P."/>
            <person name="Shaw S."/>
            <person name="Blin K."/>
            <person name="Weber T."/>
        </authorList>
    </citation>
    <scope>NUCLEOTIDE SEQUENCE</scope>
    <source>
        <strain evidence="11">NBC_00254</strain>
    </source>
</reference>
<keyword evidence="8" id="KW-1278">Translocase</keyword>
<dbReference type="InterPro" id="IPR050388">
    <property type="entry name" value="ABC_Ni/Peptide_Import"/>
</dbReference>
<evidence type="ECO:0000256" key="7">
    <source>
        <dbReference type="ARBA" id="ARBA00022840"/>
    </source>
</evidence>
<evidence type="ECO:0000256" key="5">
    <source>
        <dbReference type="ARBA" id="ARBA00022519"/>
    </source>
</evidence>
<keyword evidence="3" id="KW-0813">Transport</keyword>
<keyword evidence="6" id="KW-0547">Nucleotide-binding</keyword>
<dbReference type="InterPro" id="IPR003439">
    <property type="entry name" value="ABC_transporter-like_ATP-bd"/>
</dbReference>
<dbReference type="InterPro" id="IPR003593">
    <property type="entry name" value="AAA+_ATPase"/>
</dbReference>
<proteinExistence type="inferred from homology"/>
<dbReference type="EMBL" id="CP108085">
    <property type="protein sequence ID" value="WUP71690.1"/>
    <property type="molecule type" value="Genomic_DNA"/>
</dbReference>
<evidence type="ECO:0000256" key="9">
    <source>
        <dbReference type="ARBA" id="ARBA00023136"/>
    </source>
</evidence>
<dbReference type="SMART" id="SM00382">
    <property type="entry name" value="AAA"/>
    <property type="match status" value="1"/>
</dbReference>
<feature type="domain" description="ABC transporter" evidence="10">
    <location>
        <begin position="15"/>
        <end position="260"/>
    </location>
</feature>
<name>A0ABZ1SIM4_9ACTN</name>
<sequence>MKHAKAALDTPLLAIRDLRVSFPAPDGPVEVVHGVDLDVARREKVALVGESGSGKSVTARSVLRLDADARLSGRIELDGTDLLTLPPRRMRQVRGARVGLVFQDPLAALNPVMTIGWQIIQPLVIRGVSKRVARRRGVDLLSRLGVRDAERRFDDYPHEFSGGMRQRVVIAIAVIAEPELLIADEPTTALDVRVQAQVLALLRELADERGMSVLLITHDLGIVAGFADRVVVMRHGEAVETGPVDDIYARPRHPYTRALLAAVPRIGDDPARPLAVVDASGAPADGAHRREDGR</sequence>
<dbReference type="PANTHER" id="PTHR43297">
    <property type="entry name" value="OLIGOPEPTIDE TRANSPORT ATP-BINDING PROTEIN APPD"/>
    <property type="match status" value="1"/>
</dbReference>
<dbReference type="Proteomes" id="UP001432011">
    <property type="component" value="Chromosome"/>
</dbReference>
<evidence type="ECO:0000256" key="8">
    <source>
        <dbReference type="ARBA" id="ARBA00022967"/>
    </source>
</evidence>
<evidence type="ECO:0000259" key="10">
    <source>
        <dbReference type="PROSITE" id="PS50893"/>
    </source>
</evidence>
<dbReference type="Pfam" id="PF00005">
    <property type="entry name" value="ABC_tran"/>
    <property type="match status" value="1"/>
</dbReference>
<evidence type="ECO:0000256" key="2">
    <source>
        <dbReference type="ARBA" id="ARBA00005417"/>
    </source>
</evidence>
<dbReference type="InterPro" id="IPR017871">
    <property type="entry name" value="ABC_transporter-like_CS"/>
</dbReference>
<comment type="subcellular location">
    <subcellularLocation>
        <location evidence="1">Cell membrane</location>
        <topology evidence="1">Peripheral membrane protein</topology>
    </subcellularLocation>
</comment>
<dbReference type="CDD" id="cd03257">
    <property type="entry name" value="ABC_NikE_OppD_transporters"/>
    <property type="match status" value="1"/>
</dbReference>
<evidence type="ECO:0000313" key="12">
    <source>
        <dbReference type="Proteomes" id="UP001432011"/>
    </source>
</evidence>
<comment type="similarity">
    <text evidence="2">Belongs to the ABC transporter superfamily.</text>
</comment>
<evidence type="ECO:0000256" key="4">
    <source>
        <dbReference type="ARBA" id="ARBA00022475"/>
    </source>
</evidence>
<dbReference type="PANTHER" id="PTHR43297:SF14">
    <property type="entry name" value="ATPASE AAA-TYPE CORE DOMAIN-CONTAINING PROTEIN"/>
    <property type="match status" value="1"/>
</dbReference>